<comment type="caution">
    <text evidence="1">The sequence shown here is derived from an EMBL/GenBank/DDBJ whole genome shotgun (WGS) entry which is preliminary data.</text>
</comment>
<organism evidence="1">
    <name type="scientific">bioreactor metagenome</name>
    <dbReference type="NCBI Taxonomy" id="1076179"/>
    <lineage>
        <taxon>unclassified sequences</taxon>
        <taxon>metagenomes</taxon>
        <taxon>ecological metagenomes</taxon>
    </lineage>
</organism>
<evidence type="ECO:0000313" key="1">
    <source>
        <dbReference type="EMBL" id="MPN03296.1"/>
    </source>
</evidence>
<accession>A0A645EPC6</accession>
<gene>
    <name evidence="1" type="ORF">SDC9_150523</name>
</gene>
<dbReference type="EMBL" id="VSSQ01049222">
    <property type="protein sequence ID" value="MPN03296.1"/>
    <property type="molecule type" value="Genomic_DNA"/>
</dbReference>
<sequence length="169" mass="19698">MPRRVNVLIEEQRQQIDRAARVAQLADFAEDAREYAELFRGFVQATIRGKLDCKTMVQLSQQGDHQTDEALINETYQRHLQLFDTFLRNGLCRHFIQQMFFVYYYLMNRVGKIDKAEKVTEILKLQYDLFYYLNIVTQSLGVHLENAADSLSAQLEMLRMEHEGGGADA</sequence>
<name>A0A645EPC6_9ZZZZ</name>
<reference evidence="1" key="1">
    <citation type="submission" date="2019-08" db="EMBL/GenBank/DDBJ databases">
        <authorList>
            <person name="Kucharzyk K."/>
            <person name="Murdoch R.W."/>
            <person name="Higgins S."/>
            <person name="Loffler F."/>
        </authorList>
    </citation>
    <scope>NUCLEOTIDE SEQUENCE</scope>
</reference>
<proteinExistence type="predicted"/>
<dbReference type="AlphaFoldDB" id="A0A645EPC6"/>
<protein>
    <submittedName>
        <fullName evidence="1">Uncharacterized protein</fullName>
    </submittedName>
</protein>